<dbReference type="CDD" id="cd00093">
    <property type="entry name" value="HTH_XRE"/>
    <property type="match status" value="1"/>
</dbReference>
<gene>
    <name evidence="1" type="ORF">GCM10023205_71580</name>
</gene>
<accession>A0ABP9I7I0</accession>
<keyword evidence="2" id="KW-1185">Reference proteome</keyword>
<evidence type="ECO:0000313" key="2">
    <source>
        <dbReference type="Proteomes" id="UP001500466"/>
    </source>
</evidence>
<organism evidence="1 2">
    <name type="scientific">Yinghuangia aomiensis</name>
    <dbReference type="NCBI Taxonomy" id="676205"/>
    <lineage>
        <taxon>Bacteria</taxon>
        <taxon>Bacillati</taxon>
        <taxon>Actinomycetota</taxon>
        <taxon>Actinomycetes</taxon>
        <taxon>Kitasatosporales</taxon>
        <taxon>Streptomycetaceae</taxon>
        <taxon>Yinghuangia</taxon>
    </lineage>
</organism>
<sequence length="435" mass="47173">MADQEVRPVNAKLVAARIARGWPTQQDFVDAYDKHARALNQKATISVRQVRRWEAGKTGLPNRDARRVLEAMFERPLEELGFHHPASLHPAVLTELENDVRCRAFLGGVVAGALPLFDLDALDHLTAAAHNAHRYSDHHLVDHLGDALDEAARVDGRIGPRQALPATLGILAAVHTTARDAPTDVRRELLVLGARGAELAAWLHKDSGAPARDTAYWHQQSKEWATMAGDGPMHAYVLLRQAQATDRDDPAGMLDLARAATTGPWTLPPRPRAEALQQEARALAMTGAATDDVDRVLDQAHQALGQATQATSQATCTGPLGESYTPERLMVQSAICYREARRPERAVDLFRHHLATGTFAPRDRAFFTAHLAGTLADAGEPDAAAEAALQALDIAAAARFGQALTELHRTGTCLQAHRERPAVRELHAQLAATAP</sequence>
<dbReference type="EMBL" id="BAABHS010000038">
    <property type="protein sequence ID" value="GAA4990008.1"/>
    <property type="molecule type" value="Genomic_DNA"/>
</dbReference>
<evidence type="ECO:0008006" key="3">
    <source>
        <dbReference type="Google" id="ProtNLM"/>
    </source>
</evidence>
<comment type="caution">
    <text evidence="1">The sequence shown here is derived from an EMBL/GenBank/DDBJ whole genome shotgun (WGS) entry which is preliminary data.</text>
</comment>
<evidence type="ECO:0000313" key="1">
    <source>
        <dbReference type="EMBL" id="GAA4990008.1"/>
    </source>
</evidence>
<dbReference type="Proteomes" id="UP001500466">
    <property type="component" value="Unassembled WGS sequence"/>
</dbReference>
<reference evidence="2" key="1">
    <citation type="journal article" date="2019" name="Int. J. Syst. Evol. Microbiol.">
        <title>The Global Catalogue of Microorganisms (GCM) 10K type strain sequencing project: providing services to taxonomists for standard genome sequencing and annotation.</title>
        <authorList>
            <consortium name="The Broad Institute Genomics Platform"/>
            <consortium name="The Broad Institute Genome Sequencing Center for Infectious Disease"/>
            <person name="Wu L."/>
            <person name="Ma J."/>
        </authorList>
    </citation>
    <scope>NUCLEOTIDE SEQUENCE [LARGE SCALE GENOMIC DNA]</scope>
    <source>
        <strain evidence="2">JCM 17986</strain>
    </source>
</reference>
<dbReference type="RefSeq" id="WP_345679989.1">
    <property type="nucleotide sequence ID" value="NZ_BAABHS010000038.1"/>
</dbReference>
<name>A0ABP9I7I0_9ACTN</name>
<proteinExistence type="predicted"/>
<dbReference type="InterPro" id="IPR001387">
    <property type="entry name" value="Cro/C1-type_HTH"/>
</dbReference>
<protein>
    <recommendedName>
        <fullName evidence="3">HTH cro/C1-type domain-containing protein</fullName>
    </recommendedName>
</protein>